<dbReference type="EMBL" id="VOIR01000011">
    <property type="protein sequence ID" value="KAA6436541.1"/>
    <property type="molecule type" value="Genomic_DNA"/>
</dbReference>
<evidence type="ECO:0000313" key="2">
    <source>
        <dbReference type="EMBL" id="KAA6436541.1"/>
    </source>
</evidence>
<feature type="transmembrane region" description="Helical" evidence="1">
    <location>
        <begin position="40"/>
        <end position="65"/>
    </location>
</feature>
<proteinExistence type="predicted"/>
<comment type="caution">
    <text evidence="2">The sequence shown here is derived from an EMBL/GenBank/DDBJ whole genome shotgun (WGS) entry which is preliminary data.</text>
</comment>
<keyword evidence="1" id="KW-0472">Membrane</keyword>
<reference evidence="2 3" key="1">
    <citation type="submission" date="2019-08" db="EMBL/GenBank/DDBJ databases">
        <title>Agrococcus lahaulensis sp. nov., isolated from a cold desert of the Indian Himalayas.</title>
        <authorList>
            <person name="Qu J.H."/>
        </authorList>
    </citation>
    <scope>NUCLEOTIDE SEQUENCE [LARGE SCALE GENOMIC DNA]</scope>
    <source>
        <strain evidence="2 3">NS18</strain>
    </source>
</reference>
<evidence type="ECO:0000256" key="1">
    <source>
        <dbReference type="SAM" id="Phobius"/>
    </source>
</evidence>
<feature type="transmembrane region" description="Helical" evidence="1">
    <location>
        <begin position="12"/>
        <end position="34"/>
    </location>
</feature>
<sequence>MDKTETGVTVRPAVIALLTDAALVTLFAGVGFATHSPDAVSVWGIAMTAWPFLVALAVGWVVSVAWRAPLAPLRTGVPVWLVTVGGGMLLRLLLGQGTALPFVIIATVTLLVLLVGWRLVAAAVRRARARAR</sequence>
<evidence type="ECO:0000313" key="3">
    <source>
        <dbReference type="Proteomes" id="UP000323221"/>
    </source>
</evidence>
<keyword evidence="3" id="KW-1185">Reference proteome</keyword>
<name>A0A5M8QMW3_9MICO</name>
<dbReference type="OrthoDB" id="3698172at2"/>
<accession>A0A5M8QMW3</accession>
<keyword evidence="1" id="KW-0812">Transmembrane</keyword>
<gene>
    <name evidence="2" type="ORF">FQ330_02530</name>
</gene>
<feature type="transmembrane region" description="Helical" evidence="1">
    <location>
        <begin position="100"/>
        <end position="124"/>
    </location>
</feature>
<keyword evidence="1" id="KW-1133">Transmembrane helix</keyword>
<protein>
    <submittedName>
        <fullName evidence="2">DUF3054 family protein</fullName>
    </submittedName>
</protein>
<feature type="transmembrane region" description="Helical" evidence="1">
    <location>
        <begin position="77"/>
        <end position="94"/>
    </location>
</feature>
<dbReference type="InterPro" id="IPR021414">
    <property type="entry name" value="DUF3054"/>
</dbReference>
<dbReference type="AlphaFoldDB" id="A0A5M8QMW3"/>
<dbReference type="Pfam" id="PF11255">
    <property type="entry name" value="DUF3054"/>
    <property type="match status" value="1"/>
</dbReference>
<dbReference type="Proteomes" id="UP000323221">
    <property type="component" value="Unassembled WGS sequence"/>
</dbReference>
<organism evidence="2 3">
    <name type="scientific">Agrococcus sediminis</name>
    <dbReference type="NCBI Taxonomy" id="2599924"/>
    <lineage>
        <taxon>Bacteria</taxon>
        <taxon>Bacillati</taxon>
        <taxon>Actinomycetota</taxon>
        <taxon>Actinomycetes</taxon>
        <taxon>Micrococcales</taxon>
        <taxon>Microbacteriaceae</taxon>
        <taxon>Agrococcus</taxon>
    </lineage>
</organism>